<name>A0A8H4NEN3_9PEZI</name>
<comment type="caution">
    <text evidence="2">The sequence shown here is derived from an EMBL/GenBank/DDBJ whole genome shotgun (WGS) entry which is preliminary data.</text>
</comment>
<dbReference type="Pfam" id="PF04681">
    <property type="entry name" value="Bys1"/>
    <property type="match status" value="1"/>
</dbReference>
<keyword evidence="3" id="KW-1185">Reference proteome</keyword>
<evidence type="ECO:0000313" key="2">
    <source>
        <dbReference type="EMBL" id="KAF4312342.1"/>
    </source>
</evidence>
<evidence type="ECO:0000256" key="1">
    <source>
        <dbReference type="SAM" id="SignalP"/>
    </source>
</evidence>
<feature type="chain" id="PRO_5034856706" evidence="1">
    <location>
        <begin position="19"/>
        <end position="181"/>
    </location>
</feature>
<reference evidence="2" key="1">
    <citation type="submission" date="2020-04" db="EMBL/GenBank/DDBJ databases">
        <title>Genome Assembly and Annotation of Botryosphaeria dothidea sdau 11-99, a Latent Pathogen of Apple Fruit Ring Rot in China.</title>
        <authorList>
            <person name="Yu C."/>
            <person name="Diao Y."/>
            <person name="Lu Q."/>
            <person name="Zhao J."/>
            <person name="Cui S."/>
            <person name="Peng C."/>
            <person name="He B."/>
            <person name="Liu H."/>
        </authorList>
    </citation>
    <scope>NUCLEOTIDE SEQUENCE [LARGE SCALE GENOMIC DNA]</scope>
    <source>
        <strain evidence="2">Sdau11-99</strain>
    </source>
</reference>
<dbReference type="InterPro" id="IPR006771">
    <property type="entry name" value="CetA-like"/>
</dbReference>
<evidence type="ECO:0000313" key="3">
    <source>
        <dbReference type="Proteomes" id="UP000572817"/>
    </source>
</evidence>
<dbReference type="EMBL" id="WWBZ02000007">
    <property type="protein sequence ID" value="KAF4312342.1"/>
    <property type="molecule type" value="Genomic_DNA"/>
</dbReference>
<protein>
    <submittedName>
        <fullName evidence="2">BYS1domainprotein</fullName>
    </submittedName>
</protein>
<accession>A0A8H4NEN3</accession>
<organism evidence="2 3">
    <name type="scientific">Botryosphaeria dothidea</name>
    <dbReference type="NCBI Taxonomy" id="55169"/>
    <lineage>
        <taxon>Eukaryota</taxon>
        <taxon>Fungi</taxon>
        <taxon>Dikarya</taxon>
        <taxon>Ascomycota</taxon>
        <taxon>Pezizomycotina</taxon>
        <taxon>Dothideomycetes</taxon>
        <taxon>Dothideomycetes incertae sedis</taxon>
        <taxon>Botryosphaeriales</taxon>
        <taxon>Botryosphaeriaceae</taxon>
        <taxon>Botryosphaeria</taxon>
    </lineage>
</organism>
<feature type="signal peptide" evidence="1">
    <location>
        <begin position="1"/>
        <end position="18"/>
    </location>
</feature>
<dbReference type="Proteomes" id="UP000572817">
    <property type="component" value="Unassembled WGS sequence"/>
</dbReference>
<gene>
    <name evidence="2" type="ORF">GTA08_BOTSDO12279</name>
</gene>
<keyword evidence="1" id="KW-0732">Signal</keyword>
<dbReference type="AlphaFoldDB" id="A0A8H4NEN3"/>
<proteinExistence type="predicted"/>
<dbReference type="OrthoDB" id="3905832at2759"/>
<sequence length="181" mass="19980">MKFITPLATLALASSASAALQGKFINNCKFPVYAKTTRGGSASNAYDSREMVKVPPGGVYHARVKTINNAPGVCIKMQPAPDPAWKNVYQVEIAQRDTPWTRDGTASWAWYDLSTVNASPFKDRWRRLEVAGRKGCKILECPSGRTDCEWPVPERGEMGDCCSTMPLLTFNIVYPNNESIS</sequence>